<dbReference type="PROSITE" id="PS00688">
    <property type="entry name" value="SIGMA54_INTERACT_3"/>
    <property type="match status" value="1"/>
</dbReference>
<dbReference type="InterPro" id="IPR003593">
    <property type="entry name" value="AAA+_ATPase"/>
</dbReference>
<keyword evidence="1" id="KW-0547">Nucleotide-binding</keyword>
<dbReference type="InterPro" id="IPR025662">
    <property type="entry name" value="Sigma_54_int_dom_ATP-bd_1"/>
</dbReference>
<sequence>MNMADVAIALDREKRIQSFEWMDMAAKSSCAHIWSSFLHQPFSVLFPQADFSRNQGELSRNGELYDFLRWDSGNGMVYYLKKHTDVNFLYQSALERVTDGVQIYDKDACLVYLNENSRKISDIPDGLSVRGKHLLDMYDLDESISTVLTCLRTAAPVLNRFDTFKTTTGSGVASVNTAYPIFQNKELAGVVVFEQNLEVIQAQIAWLEKIRAALTDQEEKLPPARFSGYTFNNIIGTSQKIADAINLAKRVAAQNSSVLLVGETGTGKEVFAQSIHRFSLRKDKKFVAINCAAIPDTLIEGVFFGTQKGAFTGSTNSVGLLEEADGGTLFLDELNSMSLSMQSKLLRVIQEGTFRRIGGSQDKKTDIRFISSCNEPPAQLLKNNVLRKDLYYRLSTVTIDLPPLREHPEDIPLLAEDYISAKAYKYAKSIESIGSDVIALFSRYSWPGNVRELHNVLDFALNVVDGPVIGVAHLPRYLQDTQKPQMLSAGEHQEESWLHQDLQYTIDAYESQVLRAVLEYYGGNITRAADSLGLRRQSLQYRMKKYGIIQ</sequence>
<dbReference type="PROSITE" id="PS00675">
    <property type="entry name" value="SIGMA54_INTERACT_1"/>
    <property type="match status" value="1"/>
</dbReference>
<keyword evidence="4" id="KW-0238">DNA-binding</keyword>
<comment type="caution">
    <text evidence="7">The sequence shown here is derived from an EMBL/GenBank/DDBJ whole genome shotgun (WGS) entry which is preliminary data.</text>
</comment>
<dbReference type="GO" id="GO:0005524">
    <property type="term" value="F:ATP binding"/>
    <property type="evidence" value="ECO:0007669"/>
    <property type="project" value="UniProtKB-KW"/>
</dbReference>
<dbReference type="GO" id="GO:0006355">
    <property type="term" value="P:regulation of DNA-templated transcription"/>
    <property type="evidence" value="ECO:0007669"/>
    <property type="project" value="InterPro"/>
</dbReference>
<keyword evidence="3" id="KW-0805">Transcription regulation</keyword>
<reference evidence="7" key="1">
    <citation type="submission" date="2019-04" db="EMBL/GenBank/DDBJ databases">
        <title>Evolution of Biomass-Degrading Anaerobic Consortia Revealed by Metagenomics.</title>
        <authorList>
            <person name="Peng X."/>
        </authorList>
    </citation>
    <scope>NUCLEOTIDE SEQUENCE</scope>
    <source>
        <strain evidence="7">SIG551</strain>
    </source>
</reference>
<name>A0A928KWE8_9FIRM</name>
<evidence type="ECO:0000256" key="2">
    <source>
        <dbReference type="ARBA" id="ARBA00022840"/>
    </source>
</evidence>
<dbReference type="Pfam" id="PF00158">
    <property type="entry name" value="Sigma54_activat"/>
    <property type="match status" value="1"/>
</dbReference>
<dbReference type="CDD" id="cd00009">
    <property type="entry name" value="AAA"/>
    <property type="match status" value="1"/>
</dbReference>
<dbReference type="GO" id="GO:0043565">
    <property type="term" value="F:sequence-specific DNA binding"/>
    <property type="evidence" value="ECO:0007669"/>
    <property type="project" value="InterPro"/>
</dbReference>
<dbReference type="FunFam" id="3.40.50.300:FF:000006">
    <property type="entry name" value="DNA-binding transcriptional regulator NtrC"/>
    <property type="match status" value="1"/>
</dbReference>
<gene>
    <name evidence="7" type="ORF">E7512_06785</name>
</gene>
<proteinExistence type="predicted"/>
<dbReference type="InterPro" id="IPR002078">
    <property type="entry name" value="Sigma_54_int"/>
</dbReference>
<dbReference type="RefSeq" id="WP_326840279.1">
    <property type="nucleotide sequence ID" value="NZ_SVNY01000003.1"/>
</dbReference>
<dbReference type="PANTHER" id="PTHR32071">
    <property type="entry name" value="TRANSCRIPTIONAL REGULATORY PROTEIN"/>
    <property type="match status" value="1"/>
</dbReference>
<accession>A0A928KWE8</accession>
<dbReference type="PROSITE" id="PS50045">
    <property type="entry name" value="SIGMA54_INTERACT_4"/>
    <property type="match status" value="1"/>
</dbReference>
<dbReference type="Proteomes" id="UP000754750">
    <property type="component" value="Unassembled WGS sequence"/>
</dbReference>
<dbReference type="AlphaFoldDB" id="A0A928KWE8"/>
<dbReference type="Gene3D" id="3.30.450.20">
    <property type="entry name" value="PAS domain"/>
    <property type="match status" value="1"/>
</dbReference>
<dbReference type="InterPro" id="IPR025944">
    <property type="entry name" value="Sigma_54_int_dom_CS"/>
</dbReference>
<dbReference type="Pfam" id="PF25601">
    <property type="entry name" value="AAA_lid_14"/>
    <property type="match status" value="1"/>
</dbReference>
<dbReference type="InterPro" id="IPR002197">
    <property type="entry name" value="HTH_Fis"/>
</dbReference>
<dbReference type="SMART" id="SM00382">
    <property type="entry name" value="AAA"/>
    <property type="match status" value="1"/>
</dbReference>
<keyword evidence="5" id="KW-0804">Transcription</keyword>
<dbReference type="EMBL" id="SVNY01000003">
    <property type="protein sequence ID" value="MBE6833275.1"/>
    <property type="molecule type" value="Genomic_DNA"/>
</dbReference>
<evidence type="ECO:0000313" key="7">
    <source>
        <dbReference type="EMBL" id="MBE6833275.1"/>
    </source>
</evidence>
<dbReference type="Gene3D" id="1.10.10.60">
    <property type="entry name" value="Homeodomain-like"/>
    <property type="match status" value="1"/>
</dbReference>
<dbReference type="Gene3D" id="3.40.50.300">
    <property type="entry name" value="P-loop containing nucleotide triphosphate hydrolases"/>
    <property type="match status" value="1"/>
</dbReference>
<organism evidence="7 8">
    <name type="scientific">Faecalispora sporosphaeroides</name>
    <dbReference type="NCBI Taxonomy" id="1549"/>
    <lineage>
        <taxon>Bacteria</taxon>
        <taxon>Bacillati</taxon>
        <taxon>Bacillota</taxon>
        <taxon>Clostridia</taxon>
        <taxon>Eubacteriales</taxon>
        <taxon>Oscillospiraceae</taxon>
        <taxon>Faecalispora</taxon>
    </lineage>
</organism>
<dbReference type="PROSITE" id="PS00676">
    <property type="entry name" value="SIGMA54_INTERACT_2"/>
    <property type="match status" value="1"/>
</dbReference>
<evidence type="ECO:0000256" key="1">
    <source>
        <dbReference type="ARBA" id="ARBA00022741"/>
    </source>
</evidence>
<dbReference type="InterPro" id="IPR058031">
    <property type="entry name" value="AAA_lid_NorR"/>
</dbReference>
<feature type="domain" description="Sigma-54 factor interaction" evidence="6">
    <location>
        <begin position="234"/>
        <end position="462"/>
    </location>
</feature>
<evidence type="ECO:0000313" key="8">
    <source>
        <dbReference type="Proteomes" id="UP000754750"/>
    </source>
</evidence>
<dbReference type="PANTHER" id="PTHR32071:SF74">
    <property type="entry name" value="TRANSCRIPTIONAL ACTIVATOR ROCR"/>
    <property type="match status" value="1"/>
</dbReference>
<dbReference type="PRINTS" id="PR01590">
    <property type="entry name" value="HTHFIS"/>
</dbReference>
<evidence type="ECO:0000259" key="6">
    <source>
        <dbReference type="PROSITE" id="PS50045"/>
    </source>
</evidence>
<dbReference type="SUPFAM" id="SSF46689">
    <property type="entry name" value="Homeodomain-like"/>
    <property type="match status" value="1"/>
</dbReference>
<evidence type="ECO:0000256" key="5">
    <source>
        <dbReference type="ARBA" id="ARBA00023163"/>
    </source>
</evidence>
<keyword evidence="2" id="KW-0067">ATP-binding</keyword>
<dbReference type="SUPFAM" id="SSF52540">
    <property type="entry name" value="P-loop containing nucleoside triphosphate hydrolases"/>
    <property type="match status" value="1"/>
</dbReference>
<protein>
    <submittedName>
        <fullName evidence="7">Transcriptional regulator</fullName>
    </submittedName>
</protein>
<evidence type="ECO:0000256" key="3">
    <source>
        <dbReference type="ARBA" id="ARBA00023015"/>
    </source>
</evidence>
<dbReference type="Pfam" id="PF02954">
    <property type="entry name" value="HTH_8"/>
    <property type="match status" value="1"/>
</dbReference>
<dbReference type="Gene3D" id="1.10.8.60">
    <property type="match status" value="1"/>
</dbReference>
<dbReference type="InterPro" id="IPR009057">
    <property type="entry name" value="Homeodomain-like_sf"/>
</dbReference>
<evidence type="ECO:0000256" key="4">
    <source>
        <dbReference type="ARBA" id="ARBA00023125"/>
    </source>
</evidence>
<dbReference type="InterPro" id="IPR027417">
    <property type="entry name" value="P-loop_NTPase"/>
</dbReference>
<dbReference type="InterPro" id="IPR025943">
    <property type="entry name" value="Sigma_54_int_dom_ATP-bd_2"/>
</dbReference>